<evidence type="ECO:0000313" key="2">
    <source>
        <dbReference type="EMBL" id="VFK68933.1"/>
    </source>
</evidence>
<dbReference type="AlphaFoldDB" id="A0A451ADE8"/>
<name>A0A451ADE8_9GAMM</name>
<dbReference type="EMBL" id="CAADGD010000008">
    <property type="protein sequence ID" value="VFK68933.1"/>
    <property type="molecule type" value="Genomic_DNA"/>
</dbReference>
<sequence>MGLGTVSKKIRSLVIKAPSLIIKPLSLDVQAQSLDVEPWSLIIGVRSCVVEPRSLDVQVPSRNVEPSSLVIRVRNCVNGDLISVIRVRISVNDKNSHVELFLIPEDERFTSRRGQNRRVPYTFECIIDIVMQTDDYARRLERMQQIIIDRIEDIAASAKNQGVDFPSNLQFRAEFQDEEIYVMEINSNFAVPLGKL</sequence>
<dbReference type="EMBL" id="CAADFZ010000041">
    <property type="protein sequence ID" value="VFK64076.1"/>
    <property type="molecule type" value="Genomic_DNA"/>
</dbReference>
<evidence type="ECO:0000313" key="1">
    <source>
        <dbReference type="EMBL" id="VFK64076.1"/>
    </source>
</evidence>
<accession>A0A451ADE8</accession>
<proteinExistence type="predicted"/>
<gene>
    <name evidence="1" type="ORF">BECKUNK1418G_GA0071005_104111</name>
    <name evidence="2" type="ORF">BECKUNK1418H_GA0071006_100817</name>
</gene>
<protein>
    <submittedName>
        <fullName evidence="1">Uncharacterized protein</fullName>
    </submittedName>
</protein>
<organism evidence="1">
    <name type="scientific">Candidatus Kentrum sp. UNK</name>
    <dbReference type="NCBI Taxonomy" id="2126344"/>
    <lineage>
        <taxon>Bacteria</taxon>
        <taxon>Pseudomonadati</taxon>
        <taxon>Pseudomonadota</taxon>
        <taxon>Gammaproteobacteria</taxon>
        <taxon>Candidatus Kentrum</taxon>
    </lineage>
</organism>
<reference evidence="1" key="1">
    <citation type="submission" date="2019-02" db="EMBL/GenBank/DDBJ databases">
        <authorList>
            <person name="Gruber-Vodicka R. H."/>
            <person name="Seah K. B. B."/>
        </authorList>
    </citation>
    <scope>NUCLEOTIDE SEQUENCE</scope>
    <source>
        <strain evidence="2">BECK_BY19</strain>
        <strain evidence="1">BECK_BY8</strain>
    </source>
</reference>